<feature type="compositionally biased region" description="Basic and acidic residues" evidence="2">
    <location>
        <begin position="10"/>
        <end position="28"/>
    </location>
</feature>
<dbReference type="EMBL" id="JAGRRH010000015">
    <property type="protein sequence ID" value="KAG7356327.1"/>
    <property type="molecule type" value="Genomic_DNA"/>
</dbReference>
<evidence type="ECO:0000313" key="5">
    <source>
        <dbReference type="Proteomes" id="UP000693970"/>
    </source>
</evidence>
<comment type="caution">
    <text evidence="4">The sequence shown here is derived from an EMBL/GenBank/DDBJ whole genome shotgun (WGS) entry which is preliminary data.</text>
</comment>
<reference evidence="4" key="1">
    <citation type="journal article" date="2021" name="Sci. Rep.">
        <title>Diploid genomic architecture of Nitzschia inconspicua, an elite biomass production diatom.</title>
        <authorList>
            <person name="Oliver A."/>
            <person name="Podell S."/>
            <person name="Pinowska A."/>
            <person name="Traller J.C."/>
            <person name="Smith S.R."/>
            <person name="McClure R."/>
            <person name="Beliaev A."/>
            <person name="Bohutskyi P."/>
            <person name="Hill E.A."/>
            <person name="Rabines A."/>
            <person name="Zheng H."/>
            <person name="Allen L.Z."/>
            <person name="Kuo A."/>
            <person name="Grigoriev I.V."/>
            <person name="Allen A.E."/>
            <person name="Hazlebeck D."/>
            <person name="Allen E.E."/>
        </authorList>
    </citation>
    <scope>NUCLEOTIDE SEQUENCE</scope>
    <source>
        <strain evidence="4">Hildebrandi</strain>
    </source>
</reference>
<accession>A0A9K3L6C5</accession>
<dbReference type="InterPro" id="IPR012462">
    <property type="entry name" value="UFSP1/2_DUB_cat"/>
</dbReference>
<sequence>MSSSNLASSHPEESAKIKREYKTEESKDSLPPSKRQKTGRNNGARKCADTKEGRKHIESATKEISVILEPGDDATMTYSIMDRFRLYVHKTKILSCLEGPSSALASTAHHIQQKDQWSCGIRNLQMLLSAILPHLPASHTLFQHVPLRQIAAVPTRLHLLKALERAWNDGFDAKGAQHYDYKIADKSGRSAHIGAIEVANILWYFGLDATVVQFIKCPESRKLLPKFVKAFFSKATALEGCSFCYDKDKDGPPRVSSKYCANSLLEYAEADMSFAMPQECSCPIIPLYLQWEGHSVSIVGVDSTEENLLVLDPLKPASQLERNMEAAQSLQPLYLSTRKLANKDTQIVLATLLPLDAAERRQYKQSGNVVTAAEATVQLFCRVHETKGL</sequence>
<evidence type="ECO:0000259" key="3">
    <source>
        <dbReference type="Pfam" id="PF07910"/>
    </source>
</evidence>
<keyword evidence="1" id="KW-0378">Hydrolase</keyword>
<gene>
    <name evidence="4" type="ORF">IV203_001013</name>
</gene>
<evidence type="ECO:0000313" key="4">
    <source>
        <dbReference type="EMBL" id="KAG7356327.1"/>
    </source>
</evidence>
<dbReference type="GO" id="GO:0016787">
    <property type="term" value="F:hydrolase activity"/>
    <property type="evidence" value="ECO:0007669"/>
    <property type="project" value="UniProtKB-KW"/>
</dbReference>
<evidence type="ECO:0000256" key="2">
    <source>
        <dbReference type="SAM" id="MobiDB-lite"/>
    </source>
</evidence>
<keyword evidence="5" id="KW-1185">Reference proteome</keyword>
<evidence type="ECO:0000256" key="1">
    <source>
        <dbReference type="ARBA" id="ARBA00022801"/>
    </source>
</evidence>
<feature type="domain" description="UFSP1/2/DUB catalytic" evidence="3">
    <location>
        <begin position="108"/>
        <end position="324"/>
    </location>
</feature>
<proteinExistence type="predicted"/>
<dbReference type="Proteomes" id="UP000693970">
    <property type="component" value="Unassembled WGS sequence"/>
</dbReference>
<reference evidence="4" key="2">
    <citation type="submission" date="2021-04" db="EMBL/GenBank/DDBJ databases">
        <authorList>
            <person name="Podell S."/>
        </authorList>
    </citation>
    <scope>NUCLEOTIDE SEQUENCE</scope>
    <source>
        <strain evidence="4">Hildebrandi</strain>
    </source>
</reference>
<name>A0A9K3L6C5_9STRA</name>
<dbReference type="Pfam" id="PF07910">
    <property type="entry name" value="Peptidase_C78"/>
    <property type="match status" value="1"/>
</dbReference>
<feature type="region of interest" description="Disordered" evidence="2">
    <location>
        <begin position="1"/>
        <end position="54"/>
    </location>
</feature>
<dbReference type="AlphaFoldDB" id="A0A9K3L6C5"/>
<dbReference type="OrthoDB" id="288987at2759"/>
<organism evidence="4 5">
    <name type="scientific">Nitzschia inconspicua</name>
    <dbReference type="NCBI Taxonomy" id="303405"/>
    <lineage>
        <taxon>Eukaryota</taxon>
        <taxon>Sar</taxon>
        <taxon>Stramenopiles</taxon>
        <taxon>Ochrophyta</taxon>
        <taxon>Bacillariophyta</taxon>
        <taxon>Bacillariophyceae</taxon>
        <taxon>Bacillariophycidae</taxon>
        <taxon>Bacillariales</taxon>
        <taxon>Bacillariaceae</taxon>
        <taxon>Nitzschia</taxon>
    </lineage>
</organism>
<protein>
    <submittedName>
        <fullName evidence="4">Peptidase C78 family protein</fullName>
    </submittedName>
</protein>